<keyword evidence="1" id="KW-0472">Membrane</keyword>
<evidence type="ECO:0000256" key="1">
    <source>
        <dbReference type="PROSITE-ProRule" id="PRU00473"/>
    </source>
</evidence>
<dbReference type="STRING" id="1316936.K678_08539"/>
<evidence type="ECO:0000256" key="2">
    <source>
        <dbReference type="SAM" id="MobiDB-lite"/>
    </source>
</evidence>
<dbReference type="AlphaFoldDB" id="S9SAZ6"/>
<dbReference type="EMBL" id="AQPH01000026">
    <property type="protein sequence ID" value="EPY01884.1"/>
    <property type="molecule type" value="Genomic_DNA"/>
</dbReference>
<reference evidence="4 5" key="1">
    <citation type="submission" date="2013-04" db="EMBL/GenBank/DDBJ databases">
        <authorList>
            <person name="Kuznetsov B."/>
            <person name="Ivanovsky R."/>
        </authorList>
    </citation>
    <scope>NUCLEOTIDE SEQUENCE [LARGE SCALE GENOMIC DNA]</scope>
    <source>
        <strain evidence="4 5">MGU-K5</strain>
    </source>
</reference>
<feature type="domain" description="OmpA-like" evidence="3">
    <location>
        <begin position="242"/>
        <end position="350"/>
    </location>
</feature>
<dbReference type="RefSeq" id="WP_021132046.1">
    <property type="nucleotide sequence ID" value="NZ_AQPH01000026.1"/>
</dbReference>
<dbReference type="GO" id="GO:0016020">
    <property type="term" value="C:membrane"/>
    <property type="evidence" value="ECO:0007669"/>
    <property type="project" value="UniProtKB-UniRule"/>
</dbReference>
<comment type="caution">
    <text evidence="4">The sequence shown here is derived from an EMBL/GenBank/DDBJ whole genome shotgun (WGS) entry which is preliminary data.</text>
</comment>
<feature type="compositionally biased region" description="Low complexity" evidence="2">
    <location>
        <begin position="117"/>
        <end position="130"/>
    </location>
</feature>
<accession>S9SAZ6</accession>
<feature type="region of interest" description="Disordered" evidence="2">
    <location>
        <begin position="1"/>
        <end position="142"/>
    </location>
</feature>
<dbReference type="Gene3D" id="3.30.1330.60">
    <property type="entry name" value="OmpA-like domain"/>
    <property type="match status" value="1"/>
</dbReference>
<feature type="compositionally biased region" description="Basic and acidic residues" evidence="2">
    <location>
        <begin position="131"/>
        <end position="142"/>
    </location>
</feature>
<organism evidence="4 5">
    <name type="scientific">Magnetospirillum fulvum MGU-K5</name>
    <dbReference type="NCBI Taxonomy" id="1316936"/>
    <lineage>
        <taxon>Bacteria</taxon>
        <taxon>Pseudomonadati</taxon>
        <taxon>Pseudomonadota</taxon>
        <taxon>Alphaproteobacteria</taxon>
        <taxon>Rhodospirillales</taxon>
        <taxon>Rhodospirillaceae</taxon>
        <taxon>Magnetospirillum</taxon>
    </lineage>
</organism>
<gene>
    <name evidence="4" type="ORF">K678_08539</name>
</gene>
<evidence type="ECO:0000313" key="4">
    <source>
        <dbReference type="EMBL" id="EPY01884.1"/>
    </source>
</evidence>
<feature type="compositionally biased region" description="Basic and acidic residues" evidence="2">
    <location>
        <begin position="103"/>
        <end position="116"/>
    </location>
</feature>
<dbReference type="SUPFAM" id="SSF103088">
    <property type="entry name" value="OmpA-like"/>
    <property type="match status" value="1"/>
</dbReference>
<dbReference type="InterPro" id="IPR036737">
    <property type="entry name" value="OmpA-like_sf"/>
</dbReference>
<name>S9SAZ6_MAGFU</name>
<protein>
    <submittedName>
        <fullName evidence="4">Lysophospholipase</fullName>
    </submittedName>
</protein>
<dbReference type="eggNOG" id="COG2885">
    <property type="taxonomic scope" value="Bacteria"/>
</dbReference>
<dbReference type="Pfam" id="PF00691">
    <property type="entry name" value="OmpA"/>
    <property type="match status" value="1"/>
</dbReference>
<evidence type="ECO:0000313" key="5">
    <source>
        <dbReference type="Proteomes" id="UP000015350"/>
    </source>
</evidence>
<proteinExistence type="predicted"/>
<dbReference type="Proteomes" id="UP000015350">
    <property type="component" value="Unassembled WGS sequence"/>
</dbReference>
<sequence length="350" mass="37000">MGRARPSGTGTQPARTDEPRGSRHLRPSGPGGETVAPSGCQGPAPAKRSPQITAPKPKPLAKVKEAPSAKPAAQQAKVRPTAATATAQVTRPPARPEPAKIVAEVKPEPPKVELPKAVEAPKPVEPAKAVAEAKPEPPKVELPKVVEAPKPVEPAKVVAEVKPEPPKVELPKVVEAPKPVEPAKIVAEVKPEPTKIEPPKVVEAVKPEPVKTVEAPKAELPPPTTLLAAVPSAPPPPMAAAAPLRKGDNSLTIPFAIDSARLSEATRAELERMAHRMERDESLSLQLLAYAAGDEANASKARRLSLSRALEVRKYLMEMGVRSTRIEVRALGNKVEDGAPDRVDAVLARR</sequence>
<evidence type="ECO:0000259" key="3">
    <source>
        <dbReference type="PROSITE" id="PS51123"/>
    </source>
</evidence>
<dbReference type="PROSITE" id="PS51123">
    <property type="entry name" value="OMPA_2"/>
    <property type="match status" value="1"/>
</dbReference>
<dbReference type="InterPro" id="IPR006665">
    <property type="entry name" value="OmpA-like"/>
</dbReference>
<dbReference type="PATRIC" id="fig|1316936.3.peg.1704"/>
<feature type="compositionally biased region" description="Low complexity" evidence="2">
    <location>
        <begin position="68"/>
        <end position="77"/>
    </location>
</feature>